<dbReference type="Gene3D" id="2.70.98.70">
    <property type="match status" value="1"/>
</dbReference>
<evidence type="ECO:0000313" key="8">
    <source>
        <dbReference type="Proteomes" id="UP001589862"/>
    </source>
</evidence>
<keyword evidence="3" id="KW-0574">Periplasm</keyword>
<dbReference type="PANTHER" id="PTHR39210:SF1">
    <property type="entry name" value="HEPARIN-SULFATE LYASE"/>
    <property type="match status" value="1"/>
</dbReference>
<evidence type="ECO:0000259" key="6">
    <source>
        <dbReference type="Pfam" id="PF16889"/>
    </source>
</evidence>
<dbReference type="EMBL" id="JBHLUB010000031">
    <property type="protein sequence ID" value="MFC0582651.1"/>
    <property type="molecule type" value="Genomic_DNA"/>
</dbReference>
<dbReference type="InterPro" id="IPR031680">
    <property type="entry name" value="Hepar_II_III_N"/>
</dbReference>
<reference evidence="7 8" key="1">
    <citation type="submission" date="2024-09" db="EMBL/GenBank/DDBJ databases">
        <authorList>
            <person name="Sun Q."/>
            <person name="Mori K."/>
        </authorList>
    </citation>
    <scope>NUCLEOTIDE SEQUENCE [LARGE SCALE GENOMIC DNA]</scope>
    <source>
        <strain evidence="7 8">NCAIM B.02604</strain>
    </source>
</reference>
<evidence type="ECO:0000256" key="2">
    <source>
        <dbReference type="ARBA" id="ARBA00022729"/>
    </source>
</evidence>
<evidence type="ECO:0000259" key="5">
    <source>
        <dbReference type="Pfam" id="PF07940"/>
    </source>
</evidence>
<keyword evidence="8" id="KW-1185">Reference proteome</keyword>
<evidence type="ECO:0000256" key="4">
    <source>
        <dbReference type="ARBA" id="ARBA00023239"/>
    </source>
</evidence>
<evidence type="ECO:0000256" key="1">
    <source>
        <dbReference type="ARBA" id="ARBA00004418"/>
    </source>
</evidence>
<feature type="domain" description="Heparinase II/III-like C-terminal" evidence="5">
    <location>
        <begin position="552"/>
        <end position="721"/>
    </location>
</feature>
<dbReference type="PANTHER" id="PTHR39210">
    <property type="entry name" value="HEPARIN-SULFATE LYASE"/>
    <property type="match status" value="1"/>
</dbReference>
<dbReference type="Gene3D" id="1.50.10.100">
    <property type="entry name" value="Chondroitin AC/alginate lyase"/>
    <property type="match status" value="1"/>
</dbReference>
<proteinExistence type="predicted"/>
<gene>
    <name evidence="7" type="ORF">ACFFFR_09715</name>
</gene>
<sequence length="788" mass="88941">MTGSVPEAELPELPRIQTLQELRKHYRQLATPKRVSLDDRQRKLLEEFLLRKDLPGLERYFRRNAAKVGRSNALSNLREQLEQLVLLVQVPLDGLDSGLDHRVGGIPEGKHAKLTIDSAANEDKSLFSLADNPTLIRELSGMGPAQFLIQQWQHNAERIRKQQPQLVEVNDLGMAGLAGLRAACDAQLPTVFAGTIKRIEGTDYWSVLARKLQHIILQEAAEVRLNSRTQAELAVELGVAVERIKLDTSGQLVDLEPLSFAKKRAASILKGPTYRKHPQDLEVANHYCNDSQIEIPPHASTKISIPPHFGEDPFADNNWRFSFHSLRWSDRLRRSYVKTKEETFRDTHLRVIKRWIRSYGDPANPEAPNQAWSDMGTGIRSRGIAVALYSYGYDAELVAALKTHLEWLLDENNWPARGNHLLHVYRGIYDTAAVLGDTRAEDKALELIYEYLRAEITEEGEDTEGSLMYQLANRQWSKEIVNELETDGQEVPEDIKERVRRMVNIGFYATDAGGNMAQYGDSNHVVRKPVTVGSKLPAPYGDHRTVKPLYIYPKAGIACVRSKNTNLEESTFAMLRVHPPGPKQTHGHDDHGQVLLSFGKYQVLRDSGRFDYSRDPRSLYLKSAAAHSVARSSDPKKRPLDCVRGEFGPVTEGETFRAVRAISQYAEDITWYRTLVVHDSGEVDIYDYWDAPEGETFELLWQVDQLHLSRDSNGSWRLATGTHKVATLTVSLPDREVDVLRAQKIPLAGWRADAYASLVASNTFVVAGLPANTLIRTSFKRLHHTETP</sequence>
<organism evidence="7 8">
    <name type="scientific">Micrococcoides hystricis</name>
    <dbReference type="NCBI Taxonomy" id="1572761"/>
    <lineage>
        <taxon>Bacteria</taxon>
        <taxon>Bacillati</taxon>
        <taxon>Actinomycetota</taxon>
        <taxon>Actinomycetes</taxon>
        <taxon>Micrococcales</taxon>
        <taxon>Micrococcaceae</taxon>
        <taxon>Micrococcoides</taxon>
    </lineage>
</organism>
<dbReference type="SUPFAM" id="SSF48230">
    <property type="entry name" value="Chondroitin AC/alginate lyase"/>
    <property type="match status" value="1"/>
</dbReference>
<evidence type="ECO:0000313" key="7">
    <source>
        <dbReference type="EMBL" id="MFC0582651.1"/>
    </source>
</evidence>
<name>A0ABV6PDD0_9MICC</name>
<feature type="domain" description="Heparin-sulfate lyase N-terminal" evidence="6">
    <location>
        <begin position="313"/>
        <end position="525"/>
    </location>
</feature>
<keyword evidence="2" id="KW-0732">Signal</keyword>
<keyword evidence="4" id="KW-0456">Lyase</keyword>
<dbReference type="Pfam" id="PF07940">
    <property type="entry name" value="Hepar_II_III_C"/>
    <property type="match status" value="1"/>
</dbReference>
<accession>A0ABV6PDD0</accession>
<protein>
    <submittedName>
        <fullName evidence="7">Heparinase II/III family protein</fullName>
    </submittedName>
</protein>
<comment type="subcellular location">
    <subcellularLocation>
        <location evidence="1">Periplasm</location>
    </subcellularLocation>
</comment>
<dbReference type="InterPro" id="IPR008929">
    <property type="entry name" value="Chondroitin_lyas"/>
</dbReference>
<comment type="caution">
    <text evidence="7">The sequence shown here is derived from an EMBL/GenBank/DDBJ whole genome shotgun (WGS) entry which is preliminary data.</text>
</comment>
<evidence type="ECO:0000256" key="3">
    <source>
        <dbReference type="ARBA" id="ARBA00022764"/>
    </source>
</evidence>
<dbReference type="Pfam" id="PF16889">
    <property type="entry name" value="Hepar_II_III_N"/>
    <property type="match status" value="1"/>
</dbReference>
<dbReference type="InterPro" id="IPR012480">
    <property type="entry name" value="Hepar_II_III_C"/>
</dbReference>
<dbReference type="Proteomes" id="UP001589862">
    <property type="component" value="Unassembled WGS sequence"/>
</dbReference>